<proteinExistence type="predicted"/>
<protein>
    <submittedName>
        <fullName evidence="1">Uncharacterized protein</fullName>
    </submittedName>
</protein>
<name>A0A4V1C4Y0_PYROR</name>
<accession>A0A4V1C4Y0</accession>
<dbReference type="EMBL" id="CP034204">
    <property type="protein sequence ID" value="QBZ54455.1"/>
    <property type="molecule type" value="Genomic_DNA"/>
</dbReference>
<organism evidence="1 2">
    <name type="scientific">Pyricularia oryzae</name>
    <name type="common">Rice blast fungus</name>
    <name type="synonym">Magnaporthe oryzae</name>
    <dbReference type="NCBI Taxonomy" id="318829"/>
    <lineage>
        <taxon>Eukaryota</taxon>
        <taxon>Fungi</taxon>
        <taxon>Dikarya</taxon>
        <taxon>Ascomycota</taxon>
        <taxon>Pezizomycotina</taxon>
        <taxon>Sordariomycetes</taxon>
        <taxon>Sordariomycetidae</taxon>
        <taxon>Magnaporthales</taxon>
        <taxon>Pyriculariaceae</taxon>
        <taxon>Pyricularia</taxon>
    </lineage>
</organism>
<dbReference type="AlphaFoldDB" id="A0A4V1C4Y0"/>
<evidence type="ECO:0000313" key="1">
    <source>
        <dbReference type="EMBL" id="QBZ54455.1"/>
    </source>
</evidence>
<gene>
    <name evidence="1" type="ORF">PoMZ_10155</name>
</gene>
<evidence type="ECO:0000313" key="2">
    <source>
        <dbReference type="Proteomes" id="UP000294847"/>
    </source>
</evidence>
<sequence length="89" mass="10347">MRRIEDLRLHEDTMIFGLFKQLLLFGPSPKTSTQDGRELQHGETGDRAIHLFKRAMRSEDNVDTAEDGSGLHRESTWRNRFRGFDGLPF</sequence>
<dbReference type="Proteomes" id="UP000294847">
    <property type="component" value="Chromosome 1"/>
</dbReference>
<reference evidence="1 2" key="1">
    <citation type="journal article" date="2019" name="Mol. Biol. Evol.">
        <title>Blast fungal genomes show frequent chromosomal changes, gene gains and losses, and effector gene turnover.</title>
        <authorList>
            <person name="Gomez Luciano L.B."/>
            <person name="Jason Tsai I."/>
            <person name="Chuma I."/>
            <person name="Tosa Y."/>
            <person name="Chen Y.H."/>
            <person name="Li J.Y."/>
            <person name="Li M.Y."/>
            <person name="Jade Lu M.Y."/>
            <person name="Nakayashiki H."/>
            <person name="Li W.H."/>
        </authorList>
    </citation>
    <scope>NUCLEOTIDE SEQUENCE [LARGE SCALE GENOMIC DNA]</scope>
    <source>
        <strain evidence="1">MZ5-1-6</strain>
    </source>
</reference>